<dbReference type="AlphaFoldDB" id="A0A0S4QG82"/>
<proteinExistence type="predicted"/>
<organism evidence="1 2">
    <name type="scientific">Parafrankia irregularis</name>
    <dbReference type="NCBI Taxonomy" id="795642"/>
    <lineage>
        <taxon>Bacteria</taxon>
        <taxon>Bacillati</taxon>
        <taxon>Actinomycetota</taxon>
        <taxon>Actinomycetes</taxon>
        <taxon>Frankiales</taxon>
        <taxon>Frankiaceae</taxon>
        <taxon>Parafrankia</taxon>
    </lineage>
</organism>
<dbReference type="Proteomes" id="UP000198802">
    <property type="component" value="Unassembled WGS sequence"/>
</dbReference>
<protein>
    <submittedName>
        <fullName evidence="1">Uncharacterized protein</fullName>
    </submittedName>
</protein>
<reference evidence="2" key="1">
    <citation type="submission" date="2015-11" db="EMBL/GenBank/DDBJ databases">
        <authorList>
            <person name="Varghese N."/>
        </authorList>
    </citation>
    <scope>NUCLEOTIDE SEQUENCE [LARGE SCALE GENOMIC DNA]</scope>
    <source>
        <strain evidence="2">DSM 45899</strain>
    </source>
</reference>
<keyword evidence="2" id="KW-1185">Reference proteome</keyword>
<accession>A0A0S4QG82</accession>
<gene>
    <name evidence="1" type="ORF">Ga0074812_101104</name>
</gene>
<evidence type="ECO:0000313" key="2">
    <source>
        <dbReference type="Proteomes" id="UP000198802"/>
    </source>
</evidence>
<evidence type="ECO:0000313" key="1">
    <source>
        <dbReference type="EMBL" id="CUU53606.1"/>
    </source>
</evidence>
<sequence>MNLSMDRRPSVELPWSHLTPDEFVEAKKMYGEYWSRVVSHTNGRILKQLVFHMNYVTGACYAGAETIGKETKKKNGDGLSRKTVSRAVKEFRTMGVFEVVDYRDIGPTPPPRLREGGRSNRYVIDLDKYALRHDGEFTAVAKRPTDFFVTLGGMAPMSREHPKYRYLYPTIGPADLPDIPENELPPLFVKEFISRVDENSDTSDVDIADAERKMERWIRSYTAEVMLLSIFRFGFFTEIHQGPILTSFMNYGPEIVQDIEKDLIERERRRK</sequence>
<name>A0A0S4QG82_9ACTN</name>
<dbReference type="EMBL" id="FAOZ01000001">
    <property type="protein sequence ID" value="CUU53606.1"/>
    <property type="molecule type" value="Genomic_DNA"/>
</dbReference>